<dbReference type="EMBL" id="UHDK01000001">
    <property type="protein sequence ID" value="SUM34415.1"/>
    <property type="molecule type" value="Genomic_DNA"/>
</dbReference>
<proteinExistence type="predicted"/>
<accession>A0A380FKB3</accession>
<protein>
    <submittedName>
        <fullName evidence="1">Uncharacterized protein</fullName>
    </submittedName>
</protein>
<organism evidence="1 2">
    <name type="scientific">Staphylococcus gallinarum</name>
    <dbReference type="NCBI Taxonomy" id="1293"/>
    <lineage>
        <taxon>Bacteria</taxon>
        <taxon>Bacillati</taxon>
        <taxon>Bacillota</taxon>
        <taxon>Bacilli</taxon>
        <taxon>Bacillales</taxon>
        <taxon>Staphylococcaceae</taxon>
        <taxon>Staphylococcus</taxon>
    </lineage>
</organism>
<dbReference type="AlphaFoldDB" id="A0A380FKB3"/>
<dbReference type="Proteomes" id="UP000255277">
    <property type="component" value="Unassembled WGS sequence"/>
</dbReference>
<sequence>MKLKMLKIMIEKEEDQKEKVLEMSIEELRLICSFLQLFKTCWH</sequence>
<gene>
    <name evidence="1" type="ORF">NCTC12195_03940</name>
</gene>
<reference evidence="1 2" key="1">
    <citation type="submission" date="2018-06" db="EMBL/GenBank/DDBJ databases">
        <authorList>
            <consortium name="Pathogen Informatics"/>
            <person name="Doyle S."/>
        </authorList>
    </citation>
    <scope>NUCLEOTIDE SEQUENCE [LARGE SCALE GENOMIC DNA]</scope>
    <source>
        <strain evidence="1 2">NCTC12195</strain>
    </source>
</reference>
<evidence type="ECO:0000313" key="1">
    <source>
        <dbReference type="EMBL" id="SUM34415.1"/>
    </source>
</evidence>
<name>A0A380FKB3_STAGA</name>
<evidence type="ECO:0000313" key="2">
    <source>
        <dbReference type="Proteomes" id="UP000255277"/>
    </source>
</evidence>